<evidence type="ECO:0000313" key="3">
    <source>
        <dbReference type="Proteomes" id="UP001139451"/>
    </source>
</evidence>
<reference evidence="2" key="1">
    <citation type="submission" date="2022-05" db="EMBL/GenBank/DDBJ databases">
        <title>Sphingomonas sp. strain MG17 Genome sequencing and assembly.</title>
        <authorList>
            <person name="Kim I."/>
        </authorList>
    </citation>
    <scope>NUCLEOTIDE SEQUENCE</scope>
    <source>
        <strain evidence="2">MG17</strain>
    </source>
</reference>
<keyword evidence="3" id="KW-1185">Reference proteome</keyword>
<keyword evidence="2" id="KW-0378">Hydrolase</keyword>
<evidence type="ECO:0000313" key="2">
    <source>
        <dbReference type="EMBL" id="MCP3731376.1"/>
    </source>
</evidence>
<proteinExistence type="predicted"/>
<dbReference type="InterPro" id="IPR000073">
    <property type="entry name" value="AB_hydrolase_1"/>
</dbReference>
<dbReference type="SUPFAM" id="SSF53474">
    <property type="entry name" value="alpha/beta-Hydrolases"/>
    <property type="match status" value="1"/>
</dbReference>
<dbReference type="PRINTS" id="PR00412">
    <property type="entry name" value="EPOXHYDRLASE"/>
</dbReference>
<dbReference type="AlphaFoldDB" id="A0A9X2HMX7"/>
<comment type="caution">
    <text evidence="2">The sequence shown here is derived from an EMBL/GenBank/DDBJ whole genome shotgun (WGS) entry which is preliminary data.</text>
</comment>
<dbReference type="PRINTS" id="PR00111">
    <property type="entry name" value="ABHYDROLASE"/>
</dbReference>
<dbReference type="InterPro" id="IPR050266">
    <property type="entry name" value="AB_hydrolase_sf"/>
</dbReference>
<dbReference type="PANTHER" id="PTHR43798">
    <property type="entry name" value="MONOACYLGLYCEROL LIPASE"/>
    <property type="match status" value="1"/>
</dbReference>
<dbReference type="InterPro" id="IPR000639">
    <property type="entry name" value="Epox_hydrolase-like"/>
</dbReference>
<name>A0A9X2HMX7_9SPHN</name>
<dbReference type="Gene3D" id="3.40.50.1820">
    <property type="entry name" value="alpha/beta hydrolase"/>
    <property type="match status" value="1"/>
</dbReference>
<dbReference type="Pfam" id="PF00561">
    <property type="entry name" value="Abhydrolase_1"/>
    <property type="match status" value="1"/>
</dbReference>
<sequence>MKEYTLDIGGIGYGCVEAGSGPLLLLCHGTFGGRQLMLPQLEWLSRSFRCVAFDWRGHGGSGYDPAGWTADDLVEDVATIIAALGERSAIIAGVSQGGAIGMRVALRYPEKVEALINMCGGPGAPPPAAIERISGFARIFAEERDEAVRRAAAIEFATGYFHAPDFIAHQQQRFAEEIDVILSHPRESVGLLPCVPASYVDITPRLGEIACPTLIVWASHEARLTLGSELAAAIPEARLVIIQDAGHHVNVDAPEATTAAIETFLRAVGQARTG</sequence>
<gene>
    <name evidence="2" type="ORF">M9978_13165</name>
</gene>
<dbReference type="EMBL" id="JAMLDX010000009">
    <property type="protein sequence ID" value="MCP3731376.1"/>
    <property type="molecule type" value="Genomic_DNA"/>
</dbReference>
<dbReference type="RefSeq" id="WP_254293926.1">
    <property type="nucleotide sequence ID" value="NZ_JAMLDX010000009.1"/>
</dbReference>
<dbReference type="Proteomes" id="UP001139451">
    <property type="component" value="Unassembled WGS sequence"/>
</dbReference>
<accession>A0A9X2HMX7</accession>
<dbReference type="GO" id="GO:0016787">
    <property type="term" value="F:hydrolase activity"/>
    <property type="evidence" value="ECO:0007669"/>
    <property type="project" value="UniProtKB-KW"/>
</dbReference>
<feature type="domain" description="AB hydrolase-1" evidence="1">
    <location>
        <begin position="22"/>
        <end position="254"/>
    </location>
</feature>
<dbReference type="InterPro" id="IPR029058">
    <property type="entry name" value="AB_hydrolase_fold"/>
</dbReference>
<evidence type="ECO:0000259" key="1">
    <source>
        <dbReference type="Pfam" id="PF00561"/>
    </source>
</evidence>
<protein>
    <submittedName>
        <fullName evidence="2">Alpha/beta hydrolase</fullName>
    </submittedName>
</protein>
<organism evidence="2 3">
    <name type="scientific">Sphingomonas tagetis</name>
    <dbReference type="NCBI Taxonomy" id="2949092"/>
    <lineage>
        <taxon>Bacteria</taxon>
        <taxon>Pseudomonadati</taxon>
        <taxon>Pseudomonadota</taxon>
        <taxon>Alphaproteobacteria</taxon>
        <taxon>Sphingomonadales</taxon>
        <taxon>Sphingomonadaceae</taxon>
        <taxon>Sphingomonas</taxon>
    </lineage>
</organism>